<dbReference type="FunFam" id="3.10.180.20:FF:000001">
    <property type="entry name" value="alpha-1,3-mannosyl-glycoprotein 2-beta-N-acetylglucosaminyltransferase"/>
    <property type="match status" value="1"/>
</dbReference>
<keyword evidence="7 17" id="KW-0479">Metal-binding</keyword>
<dbReference type="Gene3D" id="3.10.180.20">
    <property type="entry name" value="N-Acetylglucosaminyltransferase I, Domain 2"/>
    <property type="match status" value="1"/>
</dbReference>
<evidence type="ECO:0000256" key="13">
    <source>
        <dbReference type="ARBA" id="ARBA00037706"/>
    </source>
</evidence>
<dbReference type="Pfam" id="PF03071">
    <property type="entry name" value="GNT-I"/>
    <property type="match status" value="1"/>
</dbReference>
<dbReference type="Proteomes" id="UP000271889">
    <property type="component" value="Unassembled WGS sequence"/>
</dbReference>
<evidence type="ECO:0000256" key="9">
    <source>
        <dbReference type="ARBA" id="ARBA00022989"/>
    </source>
</evidence>
<keyword evidence="10 17" id="KW-0333">Golgi apparatus</keyword>
<dbReference type="GO" id="GO:0030145">
    <property type="term" value="F:manganese ion binding"/>
    <property type="evidence" value="ECO:0007669"/>
    <property type="project" value="UniProtKB-UniRule"/>
</dbReference>
<evidence type="ECO:0000313" key="19">
    <source>
        <dbReference type="Proteomes" id="UP000271889"/>
    </source>
</evidence>
<proteinExistence type="inferred from homology"/>
<dbReference type="OrthoDB" id="440755at2759"/>
<dbReference type="AlphaFoldDB" id="A0A3P6RYV4"/>
<keyword evidence="5" id="KW-0808">Transferase</keyword>
<evidence type="ECO:0000256" key="2">
    <source>
        <dbReference type="ARBA" id="ARBA00004922"/>
    </source>
</evidence>
<evidence type="ECO:0000256" key="7">
    <source>
        <dbReference type="ARBA" id="ARBA00022723"/>
    </source>
</evidence>
<evidence type="ECO:0000256" key="8">
    <source>
        <dbReference type="ARBA" id="ARBA00022968"/>
    </source>
</evidence>
<evidence type="ECO:0000256" key="3">
    <source>
        <dbReference type="ARBA" id="ARBA00006492"/>
    </source>
</evidence>
<evidence type="ECO:0000256" key="11">
    <source>
        <dbReference type="ARBA" id="ARBA00023136"/>
    </source>
</evidence>
<evidence type="ECO:0000256" key="12">
    <source>
        <dbReference type="ARBA" id="ARBA00023211"/>
    </source>
</evidence>
<evidence type="ECO:0000256" key="4">
    <source>
        <dbReference type="ARBA" id="ARBA00022676"/>
    </source>
</evidence>
<evidence type="ECO:0000256" key="6">
    <source>
        <dbReference type="ARBA" id="ARBA00022692"/>
    </source>
</evidence>
<evidence type="ECO:0000256" key="15">
    <source>
        <dbReference type="ARBA" id="ARBA00041712"/>
    </source>
</evidence>
<dbReference type="UniPathway" id="UPA00378"/>
<comment type="pathway">
    <text evidence="2 17">Protein modification; protein glycosylation.</text>
</comment>
<dbReference type="GO" id="GO:0003827">
    <property type="term" value="F:alpha-1,3-mannosylglycoprotein 2-beta-N-acetylglucosaminyltransferase activity"/>
    <property type="evidence" value="ECO:0007669"/>
    <property type="project" value="UniProtKB-UniRule"/>
</dbReference>
<keyword evidence="11" id="KW-0472">Membrane</keyword>
<gene>
    <name evidence="18" type="ORF">CGOC_LOCUS6276</name>
</gene>
<protein>
    <recommendedName>
        <fullName evidence="14 17">Alpha-1,3-mannosyl-glycoprotein 2-beta-N-acetylglucosaminyltransferase</fullName>
        <shortName evidence="17">GNT-I</shortName>
        <shortName evidence="17">GlcNAc-T I</shortName>
        <ecNumber evidence="14 17">2.4.1.101</ecNumber>
    </recommendedName>
    <alternativeName>
        <fullName evidence="15 17">N-glycosyl-oligosaccharide-glycoprotein N-acetylglucosaminyltransferase I</fullName>
    </alternativeName>
</protein>
<evidence type="ECO:0000256" key="16">
    <source>
        <dbReference type="ARBA" id="ARBA00049421"/>
    </source>
</evidence>
<evidence type="ECO:0000256" key="17">
    <source>
        <dbReference type="RuleBase" id="RU368119"/>
    </source>
</evidence>
<keyword evidence="12 17" id="KW-0464">Manganese</keyword>
<dbReference type="PANTHER" id="PTHR10468">
    <property type="entry name" value="PROTEIN O-LINKED-MANNOSE BETA-1,2-N-ACETYLGLUCOSAMINYLTRANSFERASE 1/ALPHA-1,3-MANNOSYL-GLYCOPROTEIN 2-BETA-N-ACETYLGLUCOSAMINYLTRANSFERASE"/>
    <property type="match status" value="1"/>
</dbReference>
<name>A0A3P6RYV4_CYLGO</name>
<comment type="function">
    <text evidence="13 17">Initiates complex N-linked carbohydrate formation. Essential for the conversion of high-mannose to hybrid and complex N-glycans.</text>
</comment>
<comment type="similarity">
    <text evidence="3 17">Belongs to the glycosyltransferase 13 family.</text>
</comment>
<keyword evidence="8 17" id="KW-0735">Signal-anchor</keyword>
<keyword evidence="4 17" id="KW-0328">Glycosyltransferase</keyword>
<keyword evidence="6" id="KW-0812">Transmembrane</keyword>
<sequence>MRINKTVTKYALGILRIEYTGNIDFIIKADRLHIMHDFKAGVPRTAYKGVVTCFTNGARLFLVPDRRYVRDYDKQWVVPKKFGD</sequence>
<evidence type="ECO:0000256" key="14">
    <source>
        <dbReference type="ARBA" id="ARBA00038949"/>
    </source>
</evidence>
<comment type="catalytic activity">
    <reaction evidence="16 17">
        <text>N(4)-(alpha-D-Man-(1-&gt;3)-[alpha-D-Man-(1-&gt;3)-[alpha-D-Man-(1-&gt;6)]-alpha-D-Man-(1-&gt;6)]-beta-D-Man-(1-&gt;4)-beta-D-GlcNAc-(1-&gt;4)-beta-D-GlcNAc)-L-asparaginyl-[protein] (N-glucan mannose isomer 5A1,2) + UDP-N-acetyl-alpha-D-glucosamine = N(4)-{beta-D-GlcNAc-(1-&gt;2)-alpha-D-Man-(1-&gt;3)-[alpha-D-Man-(1-&gt;3)-[alpha-D-Man-(1-&gt;6)]-alpha-D-Man-(1-&gt;6)]-beta-D-Man-(1-&gt;4)-beta-D-GlcNAc-(1-&gt;4)-beta-D-GlcNAc}-L-asparaginyl-[protein] + UDP + H(+)</text>
        <dbReference type="Rhea" id="RHEA:11456"/>
        <dbReference type="Rhea" id="RHEA-COMP:14367"/>
        <dbReference type="Rhea" id="RHEA-COMP:14368"/>
        <dbReference type="ChEBI" id="CHEBI:15378"/>
        <dbReference type="ChEBI" id="CHEBI:57705"/>
        <dbReference type="ChEBI" id="CHEBI:58223"/>
        <dbReference type="ChEBI" id="CHEBI:59087"/>
        <dbReference type="ChEBI" id="CHEBI:60625"/>
        <dbReference type="EC" id="2.4.1.101"/>
    </reaction>
</comment>
<evidence type="ECO:0000313" key="18">
    <source>
        <dbReference type="EMBL" id="VDK67076.1"/>
    </source>
</evidence>
<reference evidence="18 19" key="1">
    <citation type="submission" date="2018-11" db="EMBL/GenBank/DDBJ databases">
        <authorList>
            <consortium name="Pathogen Informatics"/>
        </authorList>
    </citation>
    <scope>NUCLEOTIDE SEQUENCE [LARGE SCALE GENOMIC DNA]</scope>
</reference>
<evidence type="ECO:0000256" key="10">
    <source>
        <dbReference type="ARBA" id="ARBA00023034"/>
    </source>
</evidence>
<accession>A0A3P6RYV4</accession>
<evidence type="ECO:0000256" key="1">
    <source>
        <dbReference type="ARBA" id="ARBA00004323"/>
    </source>
</evidence>
<dbReference type="SUPFAM" id="SSF53448">
    <property type="entry name" value="Nucleotide-diphospho-sugar transferases"/>
    <property type="match status" value="1"/>
</dbReference>
<keyword evidence="19" id="KW-1185">Reference proteome</keyword>
<comment type="subcellular location">
    <subcellularLocation>
        <location evidence="1 17">Golgi apparatus membrane</location>
        <topology evidence="1 17">Single-pass type II membrane protein</topology>
    </subcellularLocation>
</comment>
<dbReference type="InterPro" id="IPR029044">
    <property type="entry name" value="Nucleotide-diphossugar_trans"/>
</dbReference>
<dbReference type="GO" id="GO:0006487">
    <property type="term" value="P:protein N-linked glycosylation"/>
    <property type="evidence" value="ECO:0007669"/>
    <property type="project" value="TreeGrafter"/>
</dbReference>
<dbReference type="PANTHER" id="PTHR10468:SF0">
    <property type="entry name" value="ALPHA-1,3-MANNOSYL-GLYCOPROTEIN 2-BETA-N-ACETYLGLUCOSAMINYLTRANSFERASE"/>
    <property type="match status" value="1"/>
</dbReference>
<comment type="cofactor">
    <cofactor evidence="17">
        <name>Mn(2+)</name>
        <dbReference type="ChEBI" id="CHEBI:29035"/>
    </cofactor>
    <text evidence="17">The cofactor is mostly bound to the substrate.</text>
</comment>
<dbReference type="GO" id="GO:0000139">
    <property type="term" value="C:Golgi membrane"/>
    <property type="evidence" value="ECO:0007669"/>
    <property type="project" value="UniProtKB-SubCell"/>
</dbReference>
<dbReference type="InterPro" id="IPR052261">
    <property type="entry name" value="Glycosyltransferase_13"/>
</dbReference>
<organism evidence="18 19">
    <name type="scientific">Cylicostephanus goldi</name>
    <name type="common">Nematode worm</name>
    <dbReference type="NCBI Taxonomy" id="71465"/>
    <lineage>
        <taxon>Eukaryota</taxon>
        <taxon>Metazoa</taxon>
        <taxon>Ecdysozoa</taxon>
        <taxon>Nematoda</taxon>
        <taxon>Chromadorea</taxon>
        <taxon>Rhabditida</taxon>
        <taxon>Rhabditina</taxon>
        <taxon>Rhabditomorpha</taxon>
        <taxon>Strongyloidea</taxon>
        <taxon>Strongylidae</taxon>
        <taxon>Cylicostephanus</taxon>
    </lineage>
</organism>
<keyword evidence="9" id="KW-1133">Transmembrane helix</keyword>
<dbReference type="EMBL" id="UYRV01020173">
    <property type="protein sequence ID" value="VDK67076.1"/>
    <property type="molecule type" value="Genomic_DNA"/>
</dbReference>
<dbReference type="InterPro" id="IPR004139">
    <property type="entry name" value="Glyco_trans_13"/>
</dbReference>
<dbReference type="EC" id="2.4.1.101" evidence="14 17"/>
<evidence type="ECO:0000256" key="5">
    <source>
        <dbReference type="ARBA" id="ARBA00022679"/>
    </source>
</evidence>